<name>A0A521ALB6_9RHOB</name>
<evidence type="ECO:0000313" key="2">
    <source>
        <dbReference type="EMBL" id="SMO35450.1"/>
    </source>
</evidence>
<dbReference type="Pfam" id="PF13403">
    <property type="entry name" value="Hint_2"/>
    <property type="match status" value="1"/>
</dbReference>
<dbReference type="InterPro" id="IPR049804">
    <property type="entry name" value="Choice_anch_L"/>
</dbReference>
<dbReference type="Pfam" id="PF17963">
    <property type="entry name" value="Big_9"/>
    <property type="match status" value="1"/>
</dbReference>
<dbReference type="EMBL" id="FXTO01000001">
    <property type="protein sequence ID" value="SMO35450.1"/>
    <property type="molecule type" value="Genomic_DNA"/>
</dbReference>
<dbReference type="InterPro" id="IPR028992">
    <property type="entry name" value="Hedgehog/Intein_dom"/>
</dbReference>
<organism evidence="2 3">
    <name type="scientific">Thalassovita litoralis</name>
    <dbReference type="NCBI Taxonomy" id="1010611"/>
    <lineage>
        <taxon>Bacteria</taxon>
        <taxon>Pseudomonadati</taxon>
        <taxon>Pseudomonadota</taxon>
        <taxon>Alphaproteobacteria</taxon>
        <taxon>Rhodobacterales</taxon>
        <taxon>Roseobacteraceae</taxon>
        <taxon>Thalassovita</taxon>
    </lineage>
</organism>
<accession>A0A521ALB6</accession>
<keyword evidence="3" id="KW-1185">Reference proteome</keyword>
<dbReference type="SUPFAM" id="SSF51294">
    <property type="entry name" value="Hedgehog/intein (Hint) domain"/>
    <property type="match status" value="1"/>
</dbReference>
<proteinExistence type="predicted"/>
<gene>
    <name evidence="2" type="ORF">SAMN06265173_101227</name>
</gene>
<dbReference type="AlphaFoldDB" id="A0A521ALB6"/>
<dbReference type="OrthoDB" id="6305173at2"/>
<dbReference type="Gene3D" id="2.170.16.10">
    <property type="entry name" value="Hedgehog/Intein (Hint) domain"/>
    <property type="match status" value="1"/>
</dbReference>
<dbReference type="NCBIfam" id="NF038133">
    <property type="entry name" value="choice_anch_L"/>
    <property type="match status" value="1"/>
</dbReference>
<evidence type="ECO:0000259" key="1">
    <source>
        <dbReference type="Pfam" id="PF13403"/>
    </source>
</evidence>
<protein>
    <submittedName>
        <fullName evidence="2">Hint domain-containing protein</fullName>
    </submittedName>
</protein>
<reference evidence="2 3" key="1">
    <citation type="submission" date="2017-05" db="EMBL/GenBank/DDBJ databases">
        <authorList>
            <person name="Varghese N."/>
            <person name="Submissions S."/>
        </authorList>
    </citation>
    <scope>NUCLEOTIDE SEQUENCE [LARGE SCALE GENOMIC DNA]</scope>
    <source>
        <strain evidence="2 3">DSM 29506</strain>
    </source>
</reference>
<sequence length="524" mass="54940">MTTAAELPIDTTATAMDMAEEMFGTGVQIVSASYTGAADSSGIFSNGDSVAPGVTPSDTGVILSTGYATSITNSTGDANISADTSGVMNTVGDIGLSGIAGTSTFDAAVFEASFIPDGTMLTMQITFSSEEYLEYVGSGFNDVVGIWVNGVQAELRVGEGDITIDNINDSSNENLYVDNPADSEVANTEMDGFTITLSLDAPVIAGEVNTIRIGIADAGDEFYDSNLMIAGDSVQCAMIAGDDELTITMDGAGEFDLLGNDVSVIGPSLTITMINGQPVIAGDTVTLATGEVITLNADGTITLLADSDIGTTTFTYEVTDVDGNTDIGYVALQTTPCFTAGTLIDTPRGAVPVETLRPGDLVRTRDNGLQPLRWIGTSKRFAAGVDAPVRFAAGVLGPHGNVEFSPNHRILWHGPRAALLFGETELLIKAQDLLGRPGVSRRQDGRPVTYVHLLFDQHEIVTANGLFSESYHPGNETLGSFDPDTRCEILRLMPGLVDISGVGYGPAARLSLRPYETRVLLRSA</sequence>
<feature type="domain" description="Hedgehog/Intein (Hint)" evidence="1">
    <location>
        <begin position="336"/>
        <end position="475"/>
    </location>
</feature>
<evidence type="ECO:0000313" key="3">
    <source>
        <dbReference type="Proteomes" id="UP000316030"/>
    </source>
</evidence>
<dbReference type="InterPro" id="IPR036844">
    <property type="entry name" value="Hint_dom_sf"/>
</dbReference>
<dbReference type="RefSeq" id="WP_142491537.1">
    <property type="nucleotide sequence ID" value="NZ_FXTO01000001.1"/>
</dbReference>
<dbReference type="Proteomes" id="UP000316030">
    <property type="component" value="Unassembled WGS sequence"/>
</dbReference>